<protein>
    <recommendedName>
        <fullName evidence="1">DUF8033 domain-containing protein</fullName>
    </recommendedName>
</protein>
<evidence type="ECO:0000259" key="1">
    <source>
        <dbReference type="Pfam" id="PF26096"/>
    </source>
</evidence>
<dbReference type="InterPro" id="IPR058346">
    <property type="entry name" value="DUF8033"/>
</dbReference>
<dbReference type="Pfam" id="PF26096">
    <property type="entry name" value="DUF8033"/>
    <property type="match status" value="1"/>
</dbReference>
<gene>
    <name evidence="2" type="ORF">LCGC14_0653820</name>
</gene>
<organism evidence="2">
    <name type="scientific">marine sediment metagenome</name>
    <dbReference type="NCBI Taxonomy" id="412755"/>
    <lineage>
        <taxon>unclassified sequences</taxon>
        <taxon>metagenomes</taxon>
        <taxon>ecological metagenomes</taxon>
    </lineage>
</organism>
<proteinExistence type="predicted"/>
<evidence type="ECO:0000313" key="2">
    <source>
        <dbReference type="EMBL" id="KKN48347.1"/>
    </source>
</evidence>
<reference evidence="2" key="1">
    <citation type="journal article" date="2015" name="Nature">
        <title>Complex archaea that bridge the gap between prokaryotes and eukaryotes.</title>
        <authorList>
            <person name="Spang A."/>
            <person name="Saw J.H."/>
            <person name="Jorgensen S.L."/>
            <person name="Zaremba-Niedzwiedzka K."/>
            <person name="Martijn J."/>
            <person name="Lind A.E."/>
            <person name="van Eijk R."/>
            <person name="Schleper C."/>
            <person name="Guy L."/>
            <person name="Ettema T.J."/>
        </authorList>
    </citation>
    <scope>NUCLEOTIDE SEQUENCE</scope>
</reference>
<dbReference type="EMBL" id="LAZR01001225">
    <property type="protein sequence ID" value="KKN48347.1"/>
    <property type="molecule type" value="Genomic_DNA"/>
</dbReference>
<accession>A0A0F9RFG2</accession>
<comment type="caution">
    <text evidence="2">The sequence shown here is derived from an EMBL/GenBank/DDBJ whole genome shotgun (WGS) entry which is preliminary data.</text>
</comment>
<name>A0A0F9RFG2_9ZZZZ</name>
<sequence>MIKIKSLGANKTELFLNNGNVVFFSYETPVAAMIDGKGCVRTATKYSTTTSKHITQWLGGLDADVWSQSEINALTN</sequence>
<dbReference type="AlphaFoldDB" id="A0A0F9RFG2"/>
<feature type="domain" description="DUF8033" evidence="1">
    <location>
        <begin position="2"/>
        <end position="71"/>
    </location>
</feature>